<evidence type="ECO:0000313" key="13">
    <source>
        <dbReference type="Proteomes" id="UP000195652"/>
    </source>
</evidence>
<dbReference type="GeneID" id="75008342"/>
<dbReference type="NCBIfam" id="TIGR00217">
    <property type="entry name" value="malQ"/>
    <property type="match status" value="1"/>
</dbReference>
<evidence type="ECO:0000256" key="1">
    <source>
        <dbReference type="ARBA" id="ARBA00000439"/>
    </source>
</evidence>
<name>A0A7Y4LHS7_9CORY</name>
<comment type="catalytic activity">
    <reaction evidence="1 10">
        <text>Transfers a segment of a (1-&gt;4)-alpha-D-glucan to a new position in an acceptor, which may be glucose or a (1-&gt;4)-alpha-D-glucan.</text>
        <dbReference type="EC" id="2.4.1.25"/>
    </reaction>
</comment>
<dbReference type="GO" id="GO:0004134">
    <property type="term" value="F:4-alpha-glucanotransferase activity"/>
    <property type="evidence" value="ECO:0007669"/>
    <property type="project" value="UniProtKB-EC"/>
</dbReference>
<keyword evidence="7 10" id="KW-0119">Carbohydrate metabolism</keyword>
<dbReference type="AlphaFoldDB" id="A0A7Y4LHS7"/>
<protein>
    <recommendedName>
        <fullName evidence="4 10">4-alpha-glucanotransferase</fullName>
        <ecNumber evidence="3 10">2.4.1.25</ecNumber>
    </recommendedName>
    <alternativeName>
        <fullName evidence="8 10">Amylomaltase</fullName>
    </alternativeName>
    <alternativeName>
        <fullName evidence="9 10">Disproportionating enzyme</fullName>
    </alternativeName>
</protein>
<reference evidence="12 13" key="3">
    <citation type="journal article" date="2020" name="Int. J. Syst. Evol. Microbiol.">
        <title>Corynebacterium silvaticum sp. nov., a unique group of NTTB corynebacteria in wild boar and roe deer.</title>
        <authorList>
            <person name="Dangel A."/>
            <person name="Berger A."/>
            <person name="Rau J."/>
            <person name="Eisenberg T."/>
            <person name="Kampfer P."/>
            <person name="Margos G."/>
            <person name="Contzen M."/>
            <person name="Busse H.J."/>
            <person name="Konrad R."/>
            <person name="Peters M."/>
            <person name="Sting R."/>
            <person name="Sing A."/>
        </authorList>
    </citation>
    <scope>NUCLEOTIDE SEQUENCE [LARGE SCALE GENOMIC DNA]</scope>
    <source>
        <strain evidence="12 13">PO100/5</strain>
    </source>
</reference>
<proteinExistence type="inferred from homology"/>
<evidence type="ECO:0000259" key="11">
    <source>
        <dbReference type="Pfam" id="PF21226"/>
    </source>
</evidence>
<evidence type="ECO:0000256" key="7">
    <source>
        <dbReference type="ARBA" id="ARBA00023277"/>
    </source>
</evidence>
<keyword evidence="5 10" id="KW-0328">Glycosyltransferase</keyword>
<evidence type="ECO:0000256" key="3">
    <source>
        <dbReference type="ARBA" id="ARBA00012560"/>
    </source>
</evidence>
<evidence type="ECO:0000256" key="2">
    <source>
        <dbReference type="ARBA" id="ARBA00005684"/>
    </source>
</evidence>
<keyword evidence="6 10" id="KW-0808">Transferase</keyword>
<comment type="similarity">
    <text evidence="2 10">Belongs to the disproportionating enzyme family.</text>
</comment>
<dbReference type="OrthoDB" id="9811841at2"/>
<gene>
    <name evidence="12" type="primary">malQ</name>
    <name evidence="12" type="ORF">CBE74_08820</name>
</gene>
<evidence type="ECO:0000313" key="12">
    <source>
        <dbReference type="EMBL" id="ARU46561.1"/>
    </source>
</evidence>
<dbReference type="Pfam" id="PF21226">
    <property type="entry name" value="MalQ_N"/>
    <property type="match status" value="1"/>
</dbReference>
<dbReference type="InterPro" id="IPR017853">
    <property type="entry name" value="GH"/>
</dbReference>
<reference evidence="12 13" key="4">
    <citation type="journal article" date="2020" name="PLoS ONE">
        <title>Taxonomic classification of strain PO100/5 shows a broader geographic distribution and genetic markers of the recently described Corynebacterium silvaticum.</title>
        <authorList>
            <person name="Viana M.V.C."/>
            <person name="Profeta R."/>
            <person name="da Silva A.L."/>
            <person name="Hurtado R."/>
            <person name="Cerqueira J.C."/>
            <person name="Ribeiro B.F.S."/>
            <person name="Almeida M.O."/>
            <person name="Morais-Rodrigues F."/>
            <person name="Soares S.C."/>
            <person name="Oliveira M."/>
            <person name="Tavares L."/>
            <person name="Figueiredo H."/>
            <person name="Wattam A.R."/>
            <person name="Barh D."/>
            <person name="Ghosh P."/>
            <person name="Silva A."/>
            <person name="Azevedo V."/>
        </authorList>
    </citation>
    <scope>NUCLEOTIDE SEQUENCE [LARGE SCALE GENOMIC DNA]</scope>
    <source>
        <strain evidence="12 13">PO100/5</strain>
    </source>
</reference>
<reference evidence="12 13" key="1">
    <citation type="journal article" date="2014" name="BMC Vet. Res.">
        <title>First report of Corynebacterium pseudotuberculosis from caseous lymphadenitis lesions in Black Alentejano pig (Sus scrofa domesticus).</title>
        <authorList>
            <person name="Oliveira M."/>
            <person name="Barroco C."/>
            <person name="Mottola C."/>
            <person name="Santos R."/>
            <person name="Lemsaddek A."/>
            <person name="Tavares L."/>
            <person name="Semedo-Lemsaddek T."/>
        </authorList>
    </citation>
    <scope>NUCLEOTIDE SEQUENCE [LARGE SCALE GENOMIC DNA]</scope>
    <source>
        <strain evidence="12 13">PO100/5</strain>
    </source>
</reference>
<evidence type="ECO:0000256" key="9">
    <source>
        <dbReference type="ARBA" id="ARBA00031501"/>
    </source>
</evidence>
<evidence type="ECO:0000256" key="5">
    <source>
        <dbReference type="ARBA" id="ARBA00022676"/>
    </source>
</evidence>
<evidence type="ECO:0000256" key="6">
    <source>
        <dbReference type="ARBA" id="ARBA00022679"/>
    </source>
</evidence>
<dbReference type="GO" id="GO:0005975">
    <property type="term" value="P:carbohydrate metabolic process"/>
    <property type="evidence" value="ECO:0007669"/>
    <property type="project" value="InterPro"/>
</dbReference>
<dbReference type="Pfam" id="PF02446">
    <property type="entry name" value="Glyco_hydro_77"/>
    <property type="match status" value="1"/>
</dbReference>
<dbReference type="PANTHER" id="PTHR32438">
    <property type="entry name" value="4-ALPHA-GLUCANOTRANSFERASE DPE1, CHLOROPLASTIC/AMYLOPLASTIC"/>
    <property type="match status" value="1"/>
</dbReference>
<organism evidence="12 13">
    <name type="scientific">Corynebacterium silvaticum</name>
    <dbReference type="NCBI Taxonomy" id="2320431"/>
    <lineage>
        <taxon>Bacteria</taxon>
        <taxon>Bacillati</taxon>
        <taxon>Actinomycetota</taxon>
        <taxon>Actinomycetes</taxon>
        <taxon>Mycobacteriales</taxon>
        <taxon>Corynebacteriaceae</taxon>
        <taxon>Corynebacterium</taxon>
    </lineage>
</organism>
<dbReference type="KEGG" id="csil:CBE74_08820"/>
<dbReference type="Proteomes" id="UP000195652">
    <property type="component" value="Chromosome"/>
</dbReference>
<keyword evidence="13" id="KW-1185">Reference proteome</keyword>
<sequence length="728" mass="80079">MGYTDSLRELAAAHAVSWSFTGFGGEVTEVSEDTLVKTLRALGVRFGNEPEDSPNDHMPLDAPLPSEEQIRAALHRRHDEEGTRPLPRCVVATQGNPYVFNVHVHDGSPADITITLEDGSVAADVTQIENWTPPRTVDGITWGEASFQIPNDLPLGWHTITLTSDTLTASCFLIITPQQLSTARTFVDNPATGVMAQLYSVRSNDSWGMGDFHDLGELAKVVADKAGADYILVNPMHAAEPFPPVEDSPYLPTTRRFINPIYIRVEEIPEHLSLSDELQEEIAEISSEFKTLNHSSDKIERNPIYDAKLQVLHAIFEAERDPAREQDFRDFVAAEGDGLYDFALWCAHQEIAHLMESSSHAAIPTPEDAAEFYMWLQWICDQQLGAAQSAAIDAGMSIGIIADLAVGIHPGGADAQSLADSLAPRASVGAPPDNYNQQGQDWSQPPWHPDRLAEAGYVPWRDLLRTVLRHAGGIRVDHILGLFRLFWIPRMHSPTTGAYVNYDHNALVGVLALEAERAGAVVIGEDLGTYEPWVQEFLAQRGIMGTSVLWFESSPTGGPRHQNEYRELALTSVTTHDLPPTAGLLAGEHIELRKDLGILTVDPEQEHEQDIRWQSEILDEIKNSGAFSGDTVPETFQGLTREERGTADTLLPAIHKFLASTPSALTCTALVDLVGDRRAQNQPGTTSDMYPNWCIPLCDGNTQALTIEDIADLPLFQAVAEASKRNKR</sequence>
<dbReference type="InterPro" id="IPR048458">
    <property type="entry name" value="MalQ_N"/>
</dbReference>
<dbReference type="PANTHER" id="PTHR32438:SF5">
    <property type="entry name" value="4-ALPHA-GLUCANOTRANSFERASE DPE1, CHLOROPLASTIC_AMYLOPLASTIC"/>
    <property type="match status" value="1"/>
</dbReference>
<dbReference type="RefSeq" id="WP_087454360.1">
    <property type="nucleotide sequence ID" value="NZ_CP021417.2"/>
</dbReference>
<feature type="domain" description="MalQ N-terminal beta-sandwich" evidence="11">
    <location>
        <begin position="86"/>
        <end position="177"/>
    </location>
</feature>
<dbReference type="SUPFAM" id="SSF51445">
    <property type="entry name" value="(Trans)glycosidases"/>
    <property type="match status" value="1"/>
</dbReference>
<dbReference type="Gene3D" id="3.20.20.80">
    <property type="entry name" value="Glycosidases"/>
    <property type="match status" value="1"/>
</dbReference>
<reference evidence="12 13" key="2">
    <citation type="journal article" date="2020" name="Antonie Van Leeuwenhoek">
        <title>Phylogenomic characterisation of a novel corynebacterial species pathogenic to animals.</title>
        <authorList>
            <person name="Moller J."/>
            <person name="Musella L."/>
            <person name="Melnikov V."/>
            <person name="Geissdorfer W."/>
            <person name="Burkovski A."/>
            <person name="Sangal V."/>
        </authorList>
    </citation>
    <scope>NUCLEOTIDE SEQUENCE [LARGE SCALE GENOMIC DNA]</scope>
    <source>
        <strain evidence="12 13">PO100/5</strain>
    </source>
</reference>
<dbReference type="EC" id="2.4.1.25" evidence="3 10"/>
<accession>A0A7Y4LHS7</accession>
<evidence type="ECO:0000256" key="10">
    <source>
        <dbReference type="RuleBase" id="RU361207"/>
    </source>
</evidence>
<dbReference type="InterPro" id="IPR003385">
    <property type="entry name" value="Glyco_hydro_77"/>
</dbReference>
<evidence type="ECO:0000256" key="4">
    <source>
        <dbReference type="ARBA" id="ARBA00020295"/>
    </source>
</evidence>
<dbReference type="EMBL" id="CP021417">
    <property type="protein sequence ID" value="ARU46561.1"/>
    <property type="molecule type" value="Genomic_DNA"/>
</dbReference>
<evidence type="ECO:0000256" key="8">
    <source>
        <dbReference type="ARBA" id="ARBA00031423"/>
    </source>
</evidence>